<dbReference type="AlphaFoldDB" id="A0A3L8NXE2"/>
<comment type="caution">
    <text evidence="3">The sequence shown here is derived from an EMBL/GenBank/DDBJ whole genome shotgun (WGS) entry which is preliminary data.</text>
</comment>
<feature type="transmembrane region" description="Helical" evidence="1">
    <location>
        <begin position="21"/>
        <end position="40"/>
    </location>
</feature>
<sequence>MARLTARLTARLHRRDERGSLAPALPILAMMLLLLGGLGIDGSRLLNARGVAVAYAEEAARAGAQQVNLDSTTLELDPSKAYDAVRTYCNTISANSVGVRIHCTDIAISDGPGGHPLYVSVKVSGEIDTTLLQIATISHMNLSGSGRARPYEGITKPLDE</sequence>
<name>A0A3L8NXE2_9ACTN</name>
<dbReference type="RefSeq" id="WP_121807361.1">
    <property type="nucleotide sequence ID" value="NZ_RDBE01000010.1"/>
</dbReference>
<dbReference type="OrthoDB" id="4868206at2"/>
<dbReference type="Pfam" id="PF13400">
    <property type="entry name" value="Tad"/>
    <property type="match status" value="1"/>
</dbReference>
<evidence type="ECO:0000313" key="4">
    <source>
        <dbReference type="Proteomes" id="UP000281708"/>
    </source>
</evidence>
<accession>A0A3L8NXE2</accession>
<organism evidence="3 4">
    <name type="scientific">Nocardioides mangrovicus</name>
    <dbReference type="NCBI Taxonomy" id="2478913"/>
    <lineage>
        <taxon>Bacteria</taxon>
        <taxon>Bacillati</taxon>
        <taxon>Actinomycetota</taxon>
        <taxon>Actinomycetes</taxon>
        <taxon>Propionibacteriales</taxon>
        <taxon>Nocardioidaceae</taxon>
        <taxon>Nocardioides</taxon>
    </lineage>
</organism>
<keyword evidence="1" id="KW-0472">Membrane</keyword>
<evidence type="ECO:0000313" key="3">
    <source>
        <dbReference type="EMBL" id="RLV47855.1"/>
    </source>
</evidence>
<dbReference type="InterPro" id="IPR028087">
    <property type="entry name" value="Tad_N"/>
</dbReference>
<protein>
    <recommendedName>
        <fullName evidence="2">Putative Flp pilus-assembly TadG-like N-terminal domain-containing protein</fullName>
    </recommendedName>
</protein>
<evidence type="ECO:0000256" key="1">
    <source>
        <dbReference type="SAM" id="Phobius"/>
    </source>
</evidence>
<dbReference type="EMBL" id="RDBE01000010">
    <property type="protein sequence ID" value="RLV47855.1"/>
    <property type="molecule type" value="Genomic_DNA"/>
</dbReference>
<keyword evidence="4" id="KW-1185">Reference proteome</keyword>
<feature type="domain" description="Putative Flp pilus-assembly TadG-like N-terminal" evidence="2">
    <location>
        <begin position="19"/>
        <end position="66"/>
    </location>
</feature>
<dbReference type="Proteomes" id="UP000281708">
    <property type="component" value="Unassembled WGS sequence"/>
</dbReference>
<keyword evidence="1" id="KW-0812">Transmembrane</keyword>
<evidence type="ECO:0000259" key="2">
    <source>
        <dbReference type="Pfam" id="PF13400"/>
    </source>
</evidence>
<reference evidence="3 4" key="1">
    <citation type="submission" date="2018-10" db="EMBL/GenBank/DDBJ databases">
        <title>Marmoricola sp. 4Q3S-7 whole genome shotgun sequence.</title>
        <authorList>
            <person name="Li F."/>
        </authorList>
    </citation>
    <scope>NUCLEOTIDE SEQUENCE [LARGE SCALE GENOMIC DNA]</scope>
    <source>
        <strain evidence="3 4">4Q3S-7</strain>
    </source>
</reference>
<keyword evidence="1" id="KW-1133">Transmembrane helix</keyword>
<gene>
    <name evidence="3" type="ORF">D9V37_17205</name>
</gene>
<proteinExistence type="predicted"/>